<dbReference type="EMBL" id="JADFFL010000001">
    <property type="protein sequence ID" value="MBE9660704.1"/>
    <property type="molecule type" value="Genomic_DNA"/>
</dbReference>
<organism evidence="1 2">
    <name type="scientific">Mucilaginibacter myungsuensis</name>
    <dbReference type="NCBI Taxonomy" id="649104"/>
    <lineage>
        <taxon>Bacteria</taxon>
        <taxon>Pseudomonadati</taxon>
        <taxon>Bacteroidota</taxon>
        <taxon>Sphingobacteriia</taxon>
        <taxon>Sphingobacteriales</taxon>
        <taxon>Sphingobacteriaceae</taxon>
        <taxon>Mucilaginibacter</taxon>
    </lineage>
</organism>
<name>A0A929KXH1_9SPHI</name>
<dbReference type="Proteomes" id="UP000622475">
    <property type="component" value="Unassembled WGS sequence"/>
</dbReference>
<gene>
    <name evidence="1" type="ORF">IRJ16_02310</name>
</gene>
<evidence type="ECO:0000313" key="1">
    <source>
        <dbReference type="EMBL" id="MBE9660704.1"/>
    </source>
</evidence>
<keyword evidence="2" id="KW-1185">Reference proteome</keyword>
<evidence type="ECO:0000313" key="2">
    <source>
        <dbReference type="Proteomes" id="UP000622475"/>
    </source>
</evidence>
<proteinExistence type="predicted"/>
<dbReference type="AlphaFoldDB" id="A0A929KXH1"/>
<comment type="caution">
    <text evidence="1">The sequence shown here is derived from an EMBL/GenBank/DDBJ whole genome shotgun (WGS) entry which is preliminary data.</text>
</comment>
<dbReference type="RefSeq" id="WP_194109898.1">
    <property type="nucleotide sequence ID" value="NZ_JADFFL010000001.1"/>
</dbReference>
<sequence>MVRTIVKPSSSKISIDVPEELIGKDVEVIAFAIDEPLRVKPADDLPFTHFATEQVLAKEWLTKEEDAAWQDL</sequence>
<protein>
    <submittedName>
        <fullName evidence="1">DUF2281 domain-containing protein</fullName>
    </submittedName>
</protein>
<reference evidence="1" key="1">
    <citation type="submission" date="2020-10" db="EMBL/GenBank/DDBJ databases">
        <title>Mucilaginibacter mali sp. nov., isolated from rhizosphere soil of apple orchard.</title>
        <authorList>
            <person name="Lee J.-S."/>
            <person name="Kim H.S."/>
            <person name="Kim J.-S."/>
        </authorList>
    </citation>
    <scope>NUCLEOTIDE SEQUENCE</scope>
    <source>
        <strain evidence="1">KCTC 22746</strain>
    </source>
</reference>
<accession>A0A929KXH1</accession>